<evidence type="ECO:0008006" key="3">
    <source>
        <dbReference type="Google" id="ProtNLM"/>
    </source>
</evidence>
<evidence type="ECO:0000313" key="2">
    <source>
        <dbReference type="Proteomes" id="UP000265080"/>
    </source>
</evidence>
<reference evidence="1" key="2">
    <citation type="submission" date="2025-08" db="UniProtKB">
        <authorList>
            <consortium name="Ensembl"/>
        </authorList>
    </citation>
    <scope>IDENTIFICATION</scope>
</reference>
<dbReference type="Ensembl" id="ENSAPET00000008894.1">
    <property type="protein sequence ID" value="ENSAPEP00000008650.1"/>
    <property type="gene ID" value="ENSAPEG00000006244.1"/>
</dbReference>
<keyword evidence="2" id="KW-1185">Reference proteome</keyword>
<sequence>RSHFDVAGQAALRVASARVYSIVKSRDVQHFETALRFLEATFRLLPRLVAAIKHMKIMFGLKTMVRKYEEFVYSKNI</sequence>
<name>A0A3P8S996_AMPPE</name>
<reference evidence="1 2" key="1">
    <citation type="submission" date="2018-03" db="EMBL/GenBank/DDBJ databases">
        <title>Finding Nemo's genes: A chromosome-scale reference assembly of the genome of the orange clownfish Amphiprion percula.</title>
        <authorList>
            <person name="Lehmann R."/>
        </authorList>
    </citation>
    <scope>NUCLEOTIDE SEQUENCE</scope>
</reference>
<dbReference type="AlphaFoldDB" id="A0A3P8S996"/>
<organism evidence="1 2">
    <name type="scientific">Amphiprion percula</name>
    <name type="common">Orange clownfish</name>
    <name type="synonym">Lutjanus percula</name>
    <dbReference type="NCBI Taxonomy" id="161767"/>
    <lineage>
        <taxon>Eukaryota</taxon>
        <taxon>Metazoa</taxon>
        <taxon>Chordata</taxon>
        <taxon>Craniata</taxon>
        <taxon>Vertebrata</taxon>
        <taxon>Euteleostomi</taxon>
        <taxon>Actinopterygii</taxon>
        <taxon>Neopterygii</taxon>
        <taxon>Teleostei</taxon>
        <taxon>Neoteleostei</taxon>
        <taxon>Acanthomorphata</taxon>
        <taxon>Ovalentaria</taxon>
        <taxon>Pomacentridae</taxon>
        <taxon>Amphiprion</taxon>
    </lineage>
</organism>
<dbReference type="GeneTree" id="ENSGT01060000248721"/>
<dbReference type="OMA" id="SIVPCRI"/>
<accession>A0A3P8S996</accession>
<evidence type="ECO:0000313" key="1">
    <source>
        <dbReference type="Ensembl" id="ENSAPEP00000008650.1"/>
    </source>
</evidence>
<protein>
    <recommendedName>
        <fullName evidence="3">TERF1-interacting nuclear factor 2 N-terminal domain-containing protein</fullName>
    </recommendedName>
</protein>
<dbReference type="Proteomes" id="UP000265080">
    <property type="component" value="Chromosome 4"/>
</dbReference>
<proteinExistence type="predicted"/>
<reference evidence="1" key="3">
    <citation type="submission" date="2025-09" db="UniProtKB">
        <authorList>
            <consortium name="Ensembl"/>
        </authorList>
    </citation>
    <scope>IDENTIFICATION</scope>
</reference>